<evidence type="ECO:0000256" key="1">
    <source>
        <dbReference type="ARBA" id="ARBA00004167"/>
    </source>
</evidence>
<evidence type="ECO:0000313" key="6">
    <source>
        <dbReference type="EMBL" id="MBE6270004.1"/>
    </source>
</evidence>
<evidence type="ECO:0000256" key="2">
    <source>
        <dbReference type="ARBA" id="ARBA00022692"/>
    </source>
</evidence>
<name>A0A9D5S7D8_XYLRU</name>
<protein>
    <submittedName>
        <fullName evidence="6">HlyD family efflux transporter periplasmic adaptor subunit</fullName>
    </submittedName>
</protein>
<evidence type="ECO:0000256" key="3">
    <source>
        <dbReference type="ARBA" id="ARBA00022989"/>
    </source>
</evidence>
<keyword evidence="4 5" id="KW-0472">Membrane</keyword>
<comment type="caution">
    <text evidence="6">The sequence shown here is derived from an EMBL/GenBank/DDBJ whole genome shotgun (WGS) entry which is preliminary data.</text>
</comment>
<evidence type="ECO:0000256" key="4">
    <source>
        <dbReference type="ARBA" id="ARBA00023136"/>
    </source>
</evidence>
<evidence type="ECO:0000256" key="5">
    <source>
        <dbReference type="SAM" id="Phobius"/>
    </source>
</evidence>
<keyword evidence="2 5" id="KW-0812">Transmembrane</keyword>
<evidence type="ECO:0000313" key="7">
    <source>
        <dbReference type="Proteomes" id="UP000806522"/>
    </source>
</evidence>
<proteinExistence type="predicted"/>
<dbReference type="InterPro" id="IPR050739">
    <property type="entry name" value="MFP"/>
</dbReference>
<dbReference type="EMBL" id="SUYC01000003">
    <property type="protein sequence ID" value="MBE6270004.1"/>
    <property type="molecule type" value="Genomic_DNA"/>
</dbReference>
<dbReference type="PANTHER" id="PTHR30386">
    <property type="entry name" value="MEMBRANE FUSION SUBUNIT OF EMRAB-TOLC MULTIDRUG EFFLUX PUMP"/>
    <property type="match status" value="1"/>
</dbReference>
<dbReference type="GO" id="GO:0016020">
    <property type="term" value="C:membrane"/>
    <property type="evidence" value="ECO:0007669"/>
    <property type="project" value="UniProtKB-SubCell"/>
</dbReference>
<organism evidence="6 7">
    <name type="scientific">Xylanibacter ruminicola</name>
    <name type="common">Prevotella ruminicola</name>
    <dbReference type="NCBI Taxonomy" id="839"/>
    <lineage>
        <taxon>Bacteria</taxon>
        <taxon>Pseudomonadati</taxon>
        <taxon>Bacteroidota</taxon>
        <taxon>Bacteroidia</taxon>
        <taxon>Bacteroidales</taxon>
        <taxon>Prevotellaceae</taxon>
        <taxon>Xylanibacter</taxon>
    </lineage>
</organism>
<comment type="subcellular location">
    <subcellularLocation>
        <location evidence="1">Membrane</location>
        <topology evidence="1">Single-pass membrane protein</topology>
    </subcellularLocation>
</comment>
<reference evidence="6" key="1">
    <citation type="submission" date="2019-04" db="EMBL/GenBank/DDBJ databases">
        <title>Evolution of Biomass-Degrading Anaerobic Consortia Revealed by Metagenomics.</title>
        <authorList>
            <person name="Peng X."/>
        </authorList>
    </citation>
    <scope>NUCLEOTIDE SEQUENCE</scope>
    <source>
        <strain evidence="6">SIG140</strain>
    </source>
</reference>
<accession>A0A9D5S7D8</accession>
<dbReference type="AlphaFoldDB" id="A0A9D5S7D8"/>
<keyword evidence="3 5" id="KW-1133">Transmembrane helix</keyword>
<feature type="transmembrane region" description="Helical" evidence="5">
    <location>
        <begin position="29"/>
        <end position="47"/>
    </location>
</feature>
<dbReference type="PANTHER" id="PTHR30386:SF26">
    <property type="entry name" value="TRANSPORT PROTEIN COMB"/>
    <property type="match status" value="1"/>
</dbReference>
<sequence>MMEEDRIELHSEEVQDIISRPPSSLIKHGITVIAAVVVLVVIGSFIFRYPDVVQGRVVVTGDTPPNRIVARADGRLQELRLADGRQVSKGAIIAVIENTANTDDVVSVKQAVGKLSVSGEPIPFAADQSLRLGVVQDAYNQFCDAVVSYNQAVRLNIYRQQILSAQKEHASLLRHESNLKRQLEMSQQQADLVKHDCDREKSLHERKLTSDAEMEESQRALISAQLSVEQVRTDISQTQLSMAQIDNRLAELQVQYQQDLQHVTATLQSALNTLKVAIGQWEHLYALVAPASGKLSYTNVWAVNQNITAGQHIFSVVESRKSHFVGKVLLPATGFGKVKEGQRVNIMLDGYPYLEFGYLRGTVSGLSAVANQDVYVATISLPQGLHTTVGRELRFTGELSGQAEVITEDISLAVRIIQPLRYIFHHNV</sequence>
<dbReference type="Proteomes" id="UP000806522">
    <property type="component" value="Unassembled WGS sequence"/>
</dbReference>
<gene>
    <name evidence="6" type="ORF">E7101_03530</name>
</gene>